<keyword evidence="2" id="KW-0285">Flavoprotein</keyword>
<dbReference type="Proteomes" id="UP000030752">
    <property type="component" value="Unassembled WGS sequence"/>
</dbReference>
<gene>
    <name evidence="7" type="ORF">HMPREF1541_06424</name>
</gene>
<dbReference type="InterPro" id="IPR002938">
    <property type="entry name" value="FAD-bd"/>
</dbReference>
<proteinExistence type="inferred from homology"/>
<protein>
    <recommendedName>
        <fullName evidence="6">FAD-binding domain-containing protein</fullName>
    </recommendedName>
</protein>
<dbReference type="AlphaFoldDB" id="W2RRR3"/>
<dbReference type="RefSeq" id="XP_008718978.1">
    <property type="nucleotide sequence ID" value="XM_008720756.1"/>
</dbReference>
<dbReference type="Gene3D" id="3.50.50.60">
    <property type="entry name" value="FAD/NAD(P)-binding domain"/>
    <property type="match status" value="1"/>
</dbReference>
<comment type="similarity">
    <text evidence="1">Belongs to the paxM FAD-dependent monooxygenase family.</text>
</comment>
<keyword evidence="5" id="KW-0503">Monooxygenase</keyword>
<dbReference type="InterPro" id="IPR050493">
    <property type="entry name" value="FAD-dep_Monooxygenase_BioMet"/>
</dbReference>
<dbReference type="EMBL" id="KB822722">
    <property type="protein sequence ID" value="ETN38389.1"/>
    <property type="molecule type" value="Genomic_DNA"/>
</dbReference>
<evidence type="ECO:0000256" key="5">
    <source>
        <dbReference type="ARBA" id="ARBA00023033"/>
    </source>
</evidence>
<reference evidence="7 8" key="1">
    <citation type="submission" date="2013-03" db="EMBL/GenBank/DDBJ databases">
        <title>The Genome Sequence of Phialophora europaea CBS 101466.</title>
        <authorList>
            <consortium name="The Broad Institute Genomics Platform"/>
            <person name="Cuomo C."/>
            <person name="de Hoog S."/>
            <person name="Gorbushina A."/>
            <person name="Walker B."/>
            <person name="Young S.K."/>
            <person name="Zeng Q."/>
            <person name="Gargeya S."/>
            <person name="Fitzgerald M."/>
            <person name="Haas B."/>
            <person name="Abouelleil A."/>
            <person name="Allen A.W."/>
            <person name="Alvarado L."/>
            <person name="Arachchi H.M."/>
            <person name="Berlin A.M."/>
            <person name="Chapman S.B."/>
            <person name="Gainer-Dewar J."/>
            <person name="Goldberg J."/>
            <person name="Griggs A."/>
            <person name="Gujja S."/>
            <person name="Hansen M."/>
            <person name="Howarth C."/>
            <person name="Imamovic A."/>
            <person name="Ireland A."/>
            <person name="Larimer J."/>
            <person name="McCowan C."/>
            <person name="Murphy C."/>
            <person name="Pearson M."/>
            <person name="Poon T.W."/>
            <person name="Priest M."/>
            <person name="Roberts A."/>
            <person name="Saif S."/>
            <person name="Shea T."/>
            <person name="Sisk P."/>
            <person name="Sykes S."/>
            <person name="Wortman J."/>
            <person name="Nusbaum C."/>
            <person name="Birren B."/>
        </authorList>
    </citation>
    <scope>NUCLEOTIDE SEQUENCE [LARGE SCALE GENOMIC DNA]</scope>
    <source>
        <strain evidence="7 8">CBS 101466</strain>
    </source>
</reference>
<evidence type="ECO:0000256" key="2">
    <source>
        <dbReference type="ARBA" id="ARBA00022630"/>
    </source>
</evidence>
<evidence type="ECO:0000313" key="7">
    <source>
        <dbReference type="EMBL" id="ETN38389.1"/>
    </source>
</evidence>
<dbReference type="VEuPathDB" id="FungiDB:HMPREF1541_06424"/>
<dbReference type="GO" id="GO:0004497">
    <property type="term" value="F:monooxygenase activity"/>
    <property type="evidence" value="ECO:0007669"/>
    <property type="project" value="UniProtKB-KW"/>
</dbReference>
<dbReference type="HOGENOM" id="CLU_009665_19_0_1"/>
<evidence type="ECO:0000259" key="6">
    <source>
        <dbReference type="Pfam" id="PF01494"/>
    </source>
</evidence>
<dbReference type="PANTHER" id="PTHR13789">
    <property type="entry name" value="MONOOXYGENASE"/>
    <property type="match status" value="1"/>
</dbReference>
<evidence type="ECO:0000256" key="4">
    <source>
        <dbReference type="ARBA" id="ARBA00023002"/>
    </source>
</evidence>
<evidence type="ECO:0000256" key="3">
    <source>
        <dbReference type="ARBA" id="ARBA00022827"/>
    </source>
</evidence>
<dbReference type="SUPFAM" id="SSF54373">
    <property type="entry name" value="FAD-linked reductases, C-terminal domain"/>
    <property type="match status" value="1"/>
</dbReference>
<dbReference type="SUPFAM" id="SSF51905">
    <property type="entry name" value="FAD/NAD(P)-binding domain"/>
    <property type="match status" value="1"/>
</dbReference>
<dbReference type="Pfam" id="PF01494">
    <property type="entry name" value="FAD_binding_3"/>
    <property type="match status" value="1"/>
</dbReference>
<sequence>MGSVPEDIKLAVGIIGAGIAGLGAAIALRKAGHNVELFEQSEFKYEIGAAITLTPNGGHVLEHWGIDPAQAGAVRSSGYELVSGDTLETQMLVPLTDNVERYGHPVLNFHRVDLHNLLRQAATDPERAGDPARINLGSKVIEIDCKKGQLVLENGKNLTKDLVVVADGIKTRCVPTITGQDIPLIATGRSAIRGLVPFSAINAHPELEAYYSKRPLKPCYWVPHDHHKTSVVTYPCGNHEILNIALLHSSMPNQMEGGTWTTPASFEDCLAVTQGFHPLVHELLKRSTDTKIHNFYSRGLLPVLASGKAVIMGDAAGPHQPQHAQGGTVALECGAALGQLFSELPKSVLLTRDKVEGVADPLSELVCARTGMFNELMRYRIHLTQLMSYCIPFNPNDPYMVETRKKLEALMAERGVPCPPKDYPPFGEAVRDILYTHNVISETRNFLESRGINSTPA</sequence>
<dbReference type="InterPro" id="IPR036188">
    <property type="entry name" value="FAD/NAD-bd_sf"/>
</dbReference>
<name>W2RRR3_CYPE1</name>
<dbReference type="PANTHER" id="PTHR13789:SF215">
    <property type="entry name" value="FAD-BINDING DOMAIN-CONTAINING PROTEIN-RELATED"/>
    <property type="match status" value="1"/>
</dbReference>
<keyword evidence="3" id="KW-0274">FAD</keyword>
<keyword evidence="8" id="KW-1185">Reference proteome</keyword>
<dbReference type="OrthoDB" id="9993796at2759"/>
<dbReference type="STRING" id="1220924.W2RRR3"/>
<accession>W2RRR3</accession>
<dbReference type="InParanoid" id="W2RRR3"/>
<evidence type="ECO:0000313" key="8">
    <source>
        <dbReference type="Proteomes" id="UP000030752"/>
    </source>
</evidence>
<keyword evidence="4" id="KW-0560">Oxidoreductase</keyword>
<evidence type="ECO:0000256" key="1">
    <source>
        <dbReference type="ARBA" id="ARBA00007992"/>
    </source>
</evidence>
<organism evidence="7 8">
    <name type="scientific">Cyphellophora europaea (strain CBS 101466)</name>
    <name type="common">Phialophora europaea</name>
    <dbReference type="NCBI Taxonomy" id="1220924"/>
    <lineage>
        <taxon>Eukaryota</taxon>
        <taxon>Fungi</taxon>
        <taxon>Dikarya</taxon>
        <taxon>Ascomycota</taxon>
        <taxon>Pezizomycotina</taxon>
        <taxon>Eurotiomycetes</taxon>
        <taxon>Chaetothyriomycetidae</taxon>
        <taxon>Chaetothyriales</taxon>
        <taxon>Cyphellophoraceae</taxon>
        <taxon>Cyphellophora</taxon>
    </lineage>
</organism>
<dbReference type="PRINTS" id="PR00420">
    <property type="entry name" value="RNGMNOXGNASE"/>
</dbReference>
<dbReference type="eggNOG" id="KOG2614">
    <property type="taxonomic scope" value="Eukaryota"/>
</dbReference>
<feature type="domain" description="FAD-binding" evidence="6">
    <location>
        <begin position="10"/>
        <end position="338"/>
    </location>
</feature>
<dbReference type="GO" id="GO:0071949">
    <property type="term" value="F:FAD binding"/>
    <property type="evidence" value="ECO:0007669"/>
    <property type="project" value="InterPro"/>
</dbReference>
<dbReference type="GeneID" id="19973763"/>